<sequence>MMPNLDIIHAIFPFLGLVLLIAGLKTSHKNLIVISLWLSLIAILIHYRLSGGEILGSYFGYLHTLVYSINLLVLLIAIIYLLVHFAKEAGSGFIRYTTGLIAAISITSIVILLGNLWTNAYFIEHRYPGTPVLQVATFTQLDYCSYSHVFYKVDSYGKIGYLCPNHYGLLPSIGYLDTAPGYVIKQLPAVLQTKFQKGS</sequence>
<accession>A0ABV8CBF0</accession>
<keyword evidence="1" id="KW-0812">Transmembrane</keyword>
<comment type="caution">
    <text evidence="2">The sequence shown here is derived from an EMBL/GenBank/DDBJ whole genome shotgun (WGS) entry which is preliminary data.</text>
</comment>
<keyword evidence="3" id="KW-1185">Reference proteome</keyword>
<gene>
    <name evidence="2" type="ORF">ACFORL_00475</name>
</gene>
<reference evidence="3" key="1">
    <citation type="journal article" date="2019" name="Int. J. Syst. Evol. Microbiol.">
        <title>The Global Catalogue of Microorganisms (GCM) 10K type strain sequencing project: providing services to taxonomists for standard genome sequencing and annotation.</title>
        <authorList>
            <consortium name="The Broad Institute Genomics Platform"/>
            <consortium name="The Broad Institute Genome Sequencing Center for Infectious Disease"/>
            <person name="Wu L."/>
            <person name="Ma J."/>
        </authorList>
    </citation>
    <scope>NUCLEOTIDE SEQUENCE [LARGE SCALE GENOMIC DNA]</scope>
    <source>
        <strain evidence="3">CCUG 59858</strain>
    </source>
</reference>
<keyword evidence="1" id="KW-0472">Membrane</keyword>
<keyword evidence="1" id="KW-1133">Transmembrane helix</keyword>
<dbReference type="RefSeq" id="WP_382340022.1">
    <property type="nucleotide sequence ID" value="NZ_JBHSAB010000001.1"/>
</dbReference>
<organism evidence="2 3">
    <name type="scientific">Legionella dresdenensis</name>
    <dbReference type="NCBI Taxonomy" id="450200"/>
    <lineage>
        <taxon>Bacteria</taxon>
        <taxon>Pseudomonadati</taxon>
        <taxon>Pseudomonadota</taxon>
        <taxon>Gammaproteobacteria</taxon>
        <taxon>Legionellales</taxon>
        <taxon>Legionellaceae</taxon>
        <taxon>Legionella</taxon>
    </lineage>
</organism>
<feature type="transmembrane region" description="Helical" evidence="1">
    <location>
        <begin position="95"/>
        <end position="117"/>
    </location>
</feature>
<evidence type="ECO:0000313" key="2">
    <source>
        <dbReference type="EMBL" id="MFC3907551.1"/>
    </source>
</evidence>
<proteinExistence type="predicted"/>
<protein>
    <submittedName>
        <fullName evidence="2">Type I secretion system protein LssZ</fullName>
    </submittedName>
</protein>
<feature type="transmembrane region" description="Helical" evidence="1">
    <location>
        <begin position="6"/>
        <end position="24"/>
    </location>
</feature>
<evidence type="ECO:0000256" key="1">
    <source>
        <dbReference type="SAM" id="Phobius"/>
    </source>
</evidence>
<name>A0ABV8CBF0_9GAMM</name>
<dbReference type="EMBL" id="JBHSAB010000001">
    <property type="protein sequence ID" value="MFC3907551.1"/>
    <property type="molecule type" value="Genomic_DNA"/>
</dbReference>
<evidence type="ECO:0000313" key="3">
    <source>
        <dbReference type="Proteomes" id="UP001595758"/>
    </source>
</evidence>
<feature type="transmembrane region" description="Helical" evidence="1">
    <location>
        <begin position="61"/>
        <end position="83"/>
    </location>
</feature>
<dbReference type="Proteomes" id="UP001595758">
    <property type="component" value="Unassembled WGS sequence"/>
</dbReference>
<feature type="transmembrane region" description="Helical" evidence="1">
    <location>
        <begin position="31"/>
        <end position="49"/>
    </location>
</feature>